<dbReference type="Proteomes" id="UP000014227">
    <property type="component" value="Chromosome I"/>
</dbReference>
<gene>
    <name evidence="1" type="ORF">CCALI_01404</name>
</gene>
<evidence type="ECO:0008006" key="3">
    <source>
        <dbReference type="Google" id="ProtNLM"/>
    </source>
</evidence>
<name>S0EV06_CHTCT</name>
<keyword evidence="2" id="KW-1185">Reference proteome</keyword>
<dbReference type="HOGENOM" id="CLU_150547_0_0_0"/>
<dbReference type="KEGG" id="ccz:CCALI_01404"/>
<evidence type="ECO:0000313" key="1">
    <source>
        <dbReference type="EMBL" id="CCW35221.1"/>
    </source>
</evidence>
<dbReference type="OrthoDB" id="2059848at2"/>
<dbReference type="PATRIC" id="fig|1303518.3.peg.1435"/>
<accession>S0EV06</accession>
<organism evidence="1 2">
    <name type="scientific">Chthonomonas calidirosea (strain DSM 23976 / ICMP 18418 / T49)</name>
    <dbReference type="NCBI Taxonomy" id="1303518"/>
    <lineage>
        <taxon>Bacteria</taxon>
        <taxon>Bacillati</taxon>
        <taxon>Armatimonadota</taxon>
        <taxon>Chthonomonadia</taxon>
        <taxon>Chthonomonadales</taxon>
        <taxon>Chthonomonadaceae</taxon>
        <taxon>Chthonomonas</taxon>
    </lineage>
</organism>
<dbReference type="AlphaFoldDB" id="S0EV06"/>
<dbReference type="EMBL" id="HF951689">
    <property type="protein sequence ID" value="CCW35221.1"/>
    <property type="molecule type" value="Genomic_DNA"/>
</dbReference>
<dbReference type="RefSeq" id="WP_016482760.1">
    <property type="nucleotide sequence ID" value="NC_021487.1"/>
</dbReference>
<sequence length="143" mass="14844">MAASTGPREAQRKPGQIVAYKMGAVRINKGTLVVAYNADGYAYPARAGAAVTADNFLGVAYETIDNSGGPAGAQSIRVQKTGTYVFALSSASQNLVGDAIYALDDQTLTTNATNGSNPNTLVGYVVGVEDANDVRIRIDVAVR</sequence>
<dbReference type="STRING" id="454171.CP488_02692"/>
<protein>
    <recommendedName>
        <fullName evidence="3">DUF2190 family protein</fullName>
    </recommendedName>
</protein>
<dbReference type="InParanoid" id="S0EV06"/>
<proteinExistence type="predicted"/>
<reference evidence="2" key="1">
    <citation type="submission" date="2013-03" db="EMBL/GenBank/DDBJ databases">
        <title>Genome sequence of Chthonomonas calidirosea, the first sequenced genome from the Armatimonadetes phylum (formally candidate division OP10).</title>
        <authorList>
            <person name="Lee K.C.Y."/>
            <person name="Morgan X.C."/>
            <person name="Dunfield P.F."/>
            <person name="Tamas I."/>
            <person name="Houghton K.M."/>
            <person name="Vyssotski M."/>
            <person name="Ryan J.L.J."/>
            <person name="Lagutin K."/>
            <person name="McDonald I.R."/>
            <person name="Stott M.B."/>
        </authorList>
    </citation>
    <scope>NUCLEOTIDE SEQUENCE [LARGE SCALE GENOMIC DNA]</scope>
    <source>
        <strain evidence="2">DSM 23976 / ICMP 18418 / T49</strain>
    </source>
</reference>
<evidence type="ECO:0000313" key="2">
    <source>
        <dbReference type="Proteomes" id="UP000014227"/>
    </source>
</evidence>